<name>A0AAN8TYI4_SOLBU</name>
<proteinExistence type="predicted"/>
<evidence type="ECO:0000313" key="1">
    <source>
        <dbReference type="EMBL" id="KAK6796545.1"/>
    </source>
</evidence>
<keyword evidence="2" id="KW-1185">Reference proteome</keyword>
<accession>A0AAN8TYI4</accession>
<evidence type="ECO:0000313" key="2">
    <source>
        <dbReference type="Proteomes" id="UP001371456"/>
    </source>
</evidence>
<dbReference type="AlphaFoldDB" id="A0AAN8TYI4"/>
<gene>
    <name evidence="1" type="ORF">RDI58_004246</name>
</gene>
<reference evidence="1 2" key="1">
    <citation type="submission" date="2024-02" db="EMBL/GenBank/DDBJ databases">
        <title>de novo genome assembly of Solanum bulbocastanum strain 11H21.</title>
        <authorList>
            <person name="Hosaka A.J."/>
        </authorList>
    </citation>
    <scope>NUCLEOTIDE SEQUENCE [LARGE SCALE GENOMIC DNA]</scope>
    <source>
        <tissue evidence="1">Young leaves</tissue>
    </source>
</reference>
<protein>
    <submittedName>
        <fullName evidence="1">Uncharacterized protein</fullName>
    </submittedName>
</protein>
<sequence length="41" mass="5082">MKDVFRESHHRFCVKRVEANWCKTWRSKELQKVFLVFVKNA</sequence>
<comment type="caution">
    <text evidence="1">The sequence shown here is derived from an EMBL/GenBank/DDBJ whole genome shotgun (WGS) entry which is preliminary data.</text>
</comment>
<dbReference type="EMBL" id="JBANQN010000002">
    <property type="protein sequence ID" value="KAK6796545.1"/>
    <property type="molecule type" value="Genomic_DNA"/>
</dbReference>
<organism evidence="1 2">
    <name type="scientific">Solanum bulbocastanum</name>
    <name type="common">Wild potato</name>
    <dbReference type="NCBI Taxonomy" id="147425"/>
    <lineage>
        <taxon>Eukaryota</taxon>
        <taxon>Viridiplantae</taxon>
        <taxon>Streptophyta</taxon>
        <taxon>Embryophyta</taxon>
        <taxon>Tracheophyta</taxon>
        <taxon>Spermatophyta</taxon>
        <taxon>Magnoliopsida</taxon>
        <taxon>eudicotyledons</taxon>
        <taxon>Gunneridae</taxon>
        <taxon>Pentapetalae</taxon>
        <taxon>asterids</taxon>
        <taxon>lamiids</taxon>
        <taxon>Solanales</taxon>
        <taxon>Solanaceae</taxon>
        <taxon>Solanoideae</taxon>
        <taxon>Solaneae</taxon>
        <taxon>Solanum</taxon>
    </lineage>
</organism>
<dbReference type="Proteomes" id="UP001371456">
    <property type="component" value="Unassembled WGS sequence"/>
</dbReference>